<dbReference type="EMBL" id="EAAA01002616">
    <property type="status" value="NOT_ANNOTATED_CDS"/>
    <property type="molecule type" value="Genomic_DNA"/>
</dbReference>
<organism evidence="2 3">
    <name type="scientific">Ciona intestinalis</name>
    <name type="common">Transparent sea squirt</name>
    <name type="synonym">Ascidia intestinalis</name>
    <dbReference type="NCBI Taxonomy" id="7719"/>
    <lineage>
        <taxon>Eukaryota</taxon>
        <taxon>Metazoa</taxon>
        <taxon>Chordata</taxon>
        <taxon>Tunicata</taxon>
        <taxon>Ascidiacea</taxon>
        <taxon>Phlebobranchia</taxon>
        <taxon>Cionidae</taxon>
        <taxon>Ciona</taxon>
    </lineage>
</organism>
<dbReference type="HOGENOM" id="CLU_553166_0_0_1"/>
<evidence type="ECO:0000313" key="2">
    <source>
        <dbReference type="Ensembl" id="ENSCINP00000013846.3"/>
    </source>
</evidence>
<name>F6Y0N1_CIOIN</name>
<dbReference type="Proteomes" id="UP000008144">
    <property type="component" value="Chromosome 8"/>
</dbReference>
<keyword evidence="3" id="KW-1185">Reference proteome</keyword>
<reference evidence="2" key="3">
    <citation type="submission" date="2025-08" db="UniProtKB">
        <authorList>
            <consortium name="Ensembl"/>
        </authorList>
    </citation>
    <scope>IDENTIFICATION</scope>
</reference>
<dbReference type="AlphaFoldDB" id="F6Y0N1"/>
<evidence type="ECO:0000313" key="3">
    <source>
        <dbReference type="Proteomes" id="UP000008144"/>
    </source>
</evidence>
<reference evidence="3" key="1">
    <citation type="journal article" date="2002" name="Science">
        <title>The draft genome of Ciona intestinalis: insights into chordate and vertebrate origins.</title>
        <authorList>
            <person name="Dehal P."/>
            <person name="Satou Y."/>
            <person name="Campbell R.K."/>
            <person name="Chapman J."/>
            <person name="Degnan B."/>
            <person name="De Tomaso A."/>
            <person name="Davidson B."/>
            <person name="Di Gregorio A."/>
            <person name="Gelpke M."/>
            <person name="Goodstein D.M."/>
            <person name="Harafuji N."/>
            <person name="Hastings K.E."/>
            <person name="Ho I."/>
            <person name="Hotta K."/>
            <person name="Huang W."/>
            <person name="Kawashima T."/>
            <person name="Lemaire P."/>
            <person name="Martinez D."/>
            <person name="Meinertzhagen I.A."/>
            <person name="Necula S."/>
            <person name="Nonaka M."/>
            <person name="Putnam N."/>
            <person name="Rash S."/>
            <person name="Saiga H."/>
            <person name="Satake M."/>
            <person name="Terry A."/>
            <person name="Yamada L."/>
            <person name="Wang H.G."/>
            <person name="Awazu S."/>
            <person name="Azumi K."/>
            <person name="Boore J."/>
            <person name="Branno M."/>
            <person name="Chin-Bow S."/>
            <person name="DeSantis R."/>
            <person name="Doyle S."/>
            <person name="Francino P."/>
            <person name="Keys D.N."/>
            <person name="Haga S."/>
            <person name="Hayashi H."/>
            <person name="Hino K."/>
            <person name="Imai K.S."/>
            <person name="Inaba K."/>
            <person name="Kano S."/>
            <person name="Kobayashi K."/>
            <person name="Kobayashi M."/>
            <person name="Lee B.I."/>
            <person name="Makabe K.W."/>
            <person name="Manohar C."/>
            <person name="Matassi G."/>
            <person name="Medina M."/>
            <person name="Mochizuki Y."/>
            <person name="Mount S."/>
            <person name="Morishita T."/>
            <person name="Miura S."/>
            <person name="Nakayama A."/>
            <person name="Nishizaka S."/>
            <person name="Nomoto H."/>
            <person name="Ohta F."/>
            <person name="Oishi K."/>
            <person name="Rigoutsos I."/>
            <person name="Sano M."/>
            <person name="Sasaki A."/>
            <person name="Sasakura Y."/>
            <person name="Shoguchi E."/>
            <person name="Shin-i T."/>
            <person name="Spagnuolo A."/>
            <person name="Stainier D."/>
            <person name="Suzuki M.M."/>
            <person name="Tassy O."/>
            <person name="Takatori N."/>
            <person name="Tokuoka M."/>
            <person name="Yagi K."/>
            <person name="Yoshizaki F."/>
            <person name="Wada S."/>
            <person name="Zhang C."/>
            <person name="Hyatt P.D."/>
            <person name="Larimer F."/>
            <person name="Detter C."/>
            <person name="Doggett N."/>
            <person name="Glavina T."/>
            <person name="Hawkins T."/>
            <person name="Richardson P."/>
            <person name="Lucas S."/>
            <person name="Kohara Y."/>
            <person name="Levine M."/>
            <person name="Satoh N."/>
            <person name="Rokhsar D.S."/>
        </authorList>
    </citation>
    <scope>NUCLEOTIDE SEQUENCE [LARGE SCALE GENOMIC DNA]</scope>
</reference>
<reference evidence="2" key="2">
    <citation type="journal article" date="2008" name="Genome Biol.">
        <title>Improved genome assembly and evidence-based global gene model set for the chordate Ciona intestinalis: new insight into intron and operon populations.</title>
        <authorList>
            <person name="Satou Y."/>
            <person name="Mineta K."/>
            <person name="Ogasawara M."/>
            <person name="Sasakura Y."/>
            <person name="Shoguchi E."/>
            <person name="Ueno K."/>
            <person name="Yamada L."/>
            <person name="Matsumoto J."/>
            <person name="Wasserscheid J."/>
            <person name="Dewar K."/>
            <person name="Wiley G.B."/>
            <person name="Macmil S.L."/>
            <person name="Roe B.A."/>
            <person name="Zeller R.W."/>
            <person name="Hastings K.E."/>
            <person name="Lemaire P."/>
            <person name="Lindquist E."/>
            <person name="Endo T."/>
            <person name="Hotta K."/>
            <person name="Inaba K."/>
        </authorList>
    </citation>
    <scope>NUCLEOTIDE SEQUENCE [LARGE SCALE GENOMIC DNA]</scope>
    <source>
        <strain evidence="2">wild type</strain>
    </source>
</reference>
<dbReference type="InParanoid" id="F6Y0N1"/>
<evidence type="ECO:0000256" key="1">
    <source>
        <dbReference type="SAM" id="MobiDB-lite"/>
    </source>
</evidence>
<sequence>MNQQLLKVKRRSVQAELASALKLVTKTLKPDAPVYAKILEVDEREQSPSIVNKMHEVTPTSSKNPPIPKDVRISPEDVQKIRVSYEKTNRSLDEIVMETERINKELQQLQLDKEKLNLFRNQAKLGSTSTQPNQTPPVQSNTDTNTVKTNPSATPVFKVPTPANQYPNSKSPVLATVTKIKQVTPKSSSEILSPKMESTPQSLGSLSPQLILAQCGRPLSEKFEEIMSPVESSVPIVHGTHHSSPLLSHAKTDQSERSSATFESENVKSPFSDLFKKFRLENLTLDSEKVAMNTKDTFSLVSTPEVPRHELVSVDIQKSLPVLPNLNESDQTYSCLNVPGNTEAQTPTIEESFNFKPQEIENKENQFSSFNFSKNMTSASPKLYNPIPVIPFQPQTPVAFRALRQTYRLNRMREGVFQESPKTKIKNQFAHALLDEEVSLFTCRVVRPTLGTKLSDPVASSLNVGDGQHFVPIQMTPKADKKKNSAFSVYNYS</sequence>
<accession>F6Y0N1</accession>
<protein>
    <submittedName>
        <fullName evidence="2">Uncharacterized protein</fullName>
    </submittedName>
</protein>
<reference evidence="2" key="4">
    <citation type="submission" date="2025-09" db="UniProtKB">
        <authorList>
            <consortium name="Ensembl"/>
        </authorList>
    </citation>
    <scope>IDENTIFICATION</scope>
</reference>
<feature type="region of interest" description="Disordered" evidence="1">
    <location>
        <begin position="239"/>
        <end position="264"/>
    </location>
</feature>
<feature type="region of interest" description="Disordered" evidence="1">
    <location>
        <begin position="125"/>
        <end position="148"/>
    </location>
</feature>
<proteinExistence type="predicted"/>
<dbReference type="InterPro" id="IPR026133">
    <property type="entry name" value="Tastin"/>
</dbReference>
<dbReference type="PANTHER" id="PTHR15289">
    <property type="entry name" value="TASTIN"/>
    <property type="match status" value="1"/>
</dbReference>
<dbReference type="Ensembl" id="ENSCINT00000013846.3">
    <property type="protein sequence ID" value="ENSCINP00000013846.3"/>
    <property type="gene ID" value="ENSCING00000006748.3"/>
</dbReference>
<dbReference type="PANTHER" id="PTHR15289:SF3">
    <property type="entry name" value="TASTIN"/>
    <property type="match status" value="1"/>
</dbReference>